<name>A0A942E912_9HYPH</name>
<dbReference type="InterPro" id="IPR052200">
    <property type="entry name" value="Protoporphyrinogen_IX_DH"/>
</dbReference>
<sequence>MTVLIAYATSEGQTRKIARHIADRIADGGGAVELVHVADAEEIELGRFDRVILAGSIHIGHYQRALSDFAARYADQLNSRATLFVSVSLAAAGHDADDWNGFEPILDDFKAATGWTPGHVAQVAGAYQPSRYDIFRRFVMRRIVASKQPAGTDLDADKEYTDWPALDALVDGWIRTPAQ</sequence>
<protein>
    <recommendedName>
        <fullName evidence="1">Flavodoxin domain-containing protein</fullName>
    </recommendedName>
</protein>
<comment type="caution">
    <text evidence="2">The sequence shown here is derived from an EMBL/GenBank/DDBJ whole genome shotgun (WGS) entry which is preliminary data.</text>
</comment>
<dbReference type="SUPFAM" id="SSF52218">
    <property type="entry name" value="Flavoproteins"/>
    <property type="match status" value="1"/>
</dbReference>
<evidence type="ECO:0000313" key="2">
    <source>
        <dbReference type="EMBL" id="MBS3850483.1"/>
    </source>
</evidence>
<dbReference type="Gene3D" id="3.40.50.360">
    <property type="match status" value="1"/>
</dbReference>
<dbReference type="GO" id="GO:0006783">
    <property type="term" value="P:heme biosynthetic process"/>
    <property type="evidence" value="ECO:0007669"/>
    <property type="project" value="TreeGrafter"/>
</dbReference>
<keyword evidence="3" id="KW-1185">Reference proteome</keyword>
<evidence type="ECO:0000259" key="1">
    <source>
        <dbReference type="Pfam" id="PF12724"/>
    </source>
</evidence>
<reference evidence="2" key="1">
    <citation type="submission" date="2021-04" db="EMBL/GenBank/DDBJ databases">
        <title>Devosia litorisediminis sp. nov., isolated from a sand dune.</title>
        <authorList>
            <person name="Park S."/>
            <person name="Yoon J.-H."/>
        </authorList>
    </citation>
    <scope>NUCLEOTIDE SEQUENCE</scope>
    <source>
        <strain evidence="2">BSSL-BM10</strain>
    </source>
</reference>
<dbReference type="GO" id="GO:0070819">
    <property type="term" value="F:menaquinone-dependent protoporphyrinogen oxidase activity"/>
    <property type="evidence" value="ECO:0007669"/>
    <property type="project" value="TreeGrafter"/>
</dbReference>
<gene>
    <name evidence="2" type="ORF">KD146_17425</name>
</gene>
<feature type="domain" description="Flavodoxin" evidence="1">
    <location>
        <begin position="4"/>
        <end position="147"/>
    </location>
</feature>
<organism evidence="2 3">
    <name type="scientific">Devosia litorisediminis</name>
    <dbReference type="NCBI Taxonomy" id="2829817"/>
    <lineage>
        <taxon>Bacteria</taxon>
        <taxon>Pseudomonadati</taxon>
        <taxon>Pseudomonadota</taxon>
        <taxon>Alphaproteobacteria</taxon>
        <taxon>Hyphomicrobiales</taxon>
        <taxon>Devosiaceae</taxon>
        <taxon>Devosia</taxon>
    </lineage>
</organism>
<proteinExistence type="predicted"/>
<dbReference type="Pfam" id="PF12724">
    <property type="entry name" value="Flavodoxin_5"/>
    <property type="match status" value="1"/>
</dbReference>
<dbReference type="InterPro" id="IPR026816">
    <property type="entry name" value="Flavodoxin_dom"/>
</dbReference>
<dbReference type="PANTHER" id="PTHR38030:SF2">
    <property type="entry name" value="PROTOPORPHYRINOGEN IX DEHYDROGENASE [QUINONE]"/>
    <property type="match status" value="1"/>
</dbReference>
<dbReference type="RefSeq" id="WP_212660125.1">
    <property type="nucleotide sequence ID" value="NZ_JAGXTP010000004.1"/>
</dbReference>
<evidence type="ECO:0000313" key="3">
    <source>
        <dbReference type="Proteomes" id="UP000678281"/>
    </source>
</evidence>
<dbReference type="GO" id="GO:0010181">
    <property type="term" value="F:FMN binding"/>
    <property type="evidence" value="ECO:0007669"/>
    <property type="project" value="TreeGrafter"/>
</dbReference>
<dbReference type="EMBL" id="JAGXTP010000004">
    <property type="protein sequence ID" value="MBS3850483.1"/>
    <property type="molecule type" value="Genomic_DNA"/>
</dbReference>
<dbReference type="PANTHER" id="PTHR38030">
    <property type="entry name" value="PROTOPORPHYRINOGEN IX DEHYDROGENASE [MENAQUINONE]"/>
    <property type="match status" value="1"/>
</dbReference>
<dbReference type="AlphaFoldDB" id="A0A942E912"/>
<accession>A0A942E912</accession>
<dbReference type="Proteomes" id="UP000678281">
    <property type="component" value="Unassembled WGS sequence"/>
</dbReference>
<dbReference type="InterPro" id="IPR029039">
    <property type="entry name" value="Flavoprotein-like_sf"/>
</dbReference>